<reference evidence="2" key="1">
    <citation type="submission" date="2022-11" db="UniProtKB">
        <authorList>
            <consortium name="WormBaseParasite"/>
        </authorList>
    </citation>
    <scope>IDENTIFICATION</scope>
</reference>
<dbReference type="Proteomes" id="UP000887576">
    <property type="component" value="Unplaced"/>
</dbReference>
<protein>
    <submittedName>
        <fullName evidence="2">Uncharacterized protein</fullName>
    </submittedName>
</protein>
<dbReference type="WBParaSite" id="JU765_v2.g20544.t1">
    <property type="protein sequence ID" value="JU765_v2.g20544.t1"/>
    <property type="gene ID" value="JU765_v2.g20544"/>
</dbReference>
<accession>A0AC34QYZ5</accession>
<proteinExistence type="predicted"/>
<evidence type="ECO:0000313" key="2">
    <source>
        <dbReference type="WBParaSite" id="JU765_v2.g20544.t1"/>
    </source>
</evidence>
<sequence length="152" mass="17399">MTADVLPCSSMNFVELNNVVGNSGHNARTRNRKNYETQAIGNTLALAVIQRFQQWCSQLFWLTIICVMGFCGDFEGLNNKQKVLQDVRRSLSANTKRSKSVMELEMQLLRHLTSPQTALLRPVHSKPLKKRQLSRPPSPQLFDICEDDEFDF</sequence>
<evidence type="ECO:0000313" key="1">
    <source>
        <dbReference type="Proteomes" id="UP000887576"/>
    </source>
</evidence>
<name>A0AC34QYZ5_9BILA</name>
<organism evidence="1 2">
    <name type="scientific">Panagrolaimus sp. JU765</name>
    <dbReference type="NCBI Taxonomy" id="591449"/>
    <lineage>
        <taxon>Eukaryota</taxon>
        <taxon>Metazoa</taxon>
        <taxon>Ecdysozoa</taxon>
        <taxon>Nematoda</taxon>
        <taxon>Chromadorea</taxon>
        <taxon>Rhabditida</taxon>
        <taxon>Tylenchina</taxon>
        <taxon>Panagrolaimomorpha</taxon>
        <taxon>Panagrolaimoidea</taxon>
        <taxon>Panagrolaimidae</taxon>
        <taxon>Panagrolaimus</taxon>
    </lineage>
</organism>